<dbReference type="SUPFAM" id="SSF47336">
    <property type="entry name" value="ACP-like"/>
    <property type="match status" value="1"/>
</dbReference>
<protein>
    <submittedName>
        <fullName evidence="2">Acyl carrier protein</fullName>
    </submittedName>
</protein>
<organism evidence="2 3">
    <name type="scientific">Campylobacter peloridis</name>
    <dbReference type="NCBI Taxonomy" id="488546"/>
    <lineage>
        <taxon>Bacteria</taxon>
        <taxon>Pseudomonadati</taxon>
        <taxon>Campylobacterota</taxon>
        <taxon>Epsilonproteobacteria</taxon>
        <taxon>Campylobacterales</taxon>
        <taxon>Campylobacteraceae</taxon>
        <taxon>Campylobacter</taxon>
    </lineage>
</organism>
<gene>
    <name evidence="2" type="ORF">IMC75_01885</name>
</gene>
<keyword evidence="3" id="KW-1185">Reference proteome</keyword>
<sequence length="76" mass="8805">MKIETKEILEILKDVGVLVDINTLEINKPLKDQGIDSLDMANLFLNLQEKYNIEIPMKDVEKLTSIENIEQYIKSK</sequence>
<dbReference type="InterPro" id="IPR036736">
    <property type="entry name" value="ACP-like_sf"/>
</dbReference>
<dbReference type="EMBL" id="CP063079">
    <property type="protein sequence ID" value="QOQ89247.1"/>
    <property type="molecule type" value="Genomic_DNA"/>
</dbReference>
<feature type="domain" description="Carrier" evidence="1">
    <location>
        <begin position="1"/>
        <end position="76"/>
    </location>
</feature>
<dbReference type="InterPro" id="IPR009081">
    <property type="entry name" value="PP-bd_ACP"/>
</dbReference>
<dbReference type="Proteomes" id="UP000595070">
    <property type="component" value="Chromosome"/>
</dbReference>
<evidence type="ECO:0000313" key="2">
    <source>
        <dbReference type="EMBL" id="QOQ89247.1"/>
    </source>
</evidence>
<dbReference type="Gene3D" id="1.10.1200.10">
    <property type="entry name" value="ACP-like"/>
    <property type="match status" value="1"/>
</dbReference>
<dbReference type="Pfam" id="PF00550">
    <property type="entry name" value="PP-binding"/>
    <property type="match status" value="1"/>
</dbReference>
<reference evidence="2 3" key="1">
    <citation type="submission" date="2020-10" db="EMBL/GenBank/DDBJ databases">
        <title>Campylobacter and Helicobacter PacBio genomes.</title>
        <authorList>
            <person name="Lane C."/>
        </authorList>
    </citation>
    <scope>NUCLEOTIDE SEQUENCE [LARGE SCALE GENOMIC DNA]</scope>
    <source>
        <strain evidence="2 3">2016D-0074</strain>
    </source>
</reference>
<proteinExistence type="predicted"/>
<evidence type="ECO:0000313" key="3">
    <source>
        <dbReference type="Proteomes" id="UP000595070"/>
    </source>
</evidence>
<evidence type="ECO:0000259" key="1">
    <source>
        <dbReference type="PROSITE" id="PS50075"/>
    </source>
</evidence>
<name>A0ABX6TTI6_9BACT</name>
<dbReference type="PROSITE" id="PS50075">
    <property type="entry name" value="CARRIER"/>
    <property type="match status" value="1"/>
</dbReference>
<accession>A0ABX6TTI6</accession>
<dbReference type="RefSeq" id="WP_044599236.1">
    <property type="nucleotide sequence ID" value="NZ_CP063079.1"/>
</dbReference>